<dbReference type="SUPFAM" id="SSF53756">
    <property type="entry name" value="UDP-Glycosyltransferase/glycogen phosphorylase"/>
    <property type="match status" value="1"/>
</dbReference>
<dbReference type="InterPro" id="IPR001296">
    <property type="entry name" value="Glyco_trans_1"/>
</dbReference>
<dbReference type="InterPro" id="IPR058240">
    <property type="entry name" value="rSAM_sf"/>
</dbReference>
<dbReference type="CDD" id="cd21109">
    <property type="entry name" value="SPASM"/>
    <property type="match status" value="1"/>
</dbReference>
<keyword evidence="5" id="KW-0408">Iron</keyword>
<name>A0A510G923_9RICK</name>
<keyword evidence="8" id="KW-0614">Plasmid</keyword>
<dbReference type="PROSITE" id="PS51918">
    <property type="entry name" value="RADICAL_SAM"/>
    <property type="match status" value="1"/>
</dbReference>
<evidence type="ECO:0000256" key="5">
    <source>
        <dbReference type="ARBA" id="ARBA00023004"/>
    </source>
</evidence>
<dbReference type="Pfam" id="PF13439">
    <property type="entry name" value="Glyco_transf_4"/>
    <property type="match status" value="1"/>
</dbReference>
<keyword evidence="3" id="KW-0949">S-adenosyl-L-methionine</keyword>
<reference evidence="8 9" key="1">
    <citation type="submission" date="2019-04" db="EMBL/GenBank/DDBJ databases">
        <title>Draft genome sequence of Rickettsia asiatica Maytaro1284.</title>
        <authorList>
            <person name="Thu M."/>
            <person name="Qiu Y."/>
            <person name="Nakao R."/>
        </authorList>
    </citation>
    <scope>NUCLEOTIDE SEQUENCE [LARGE SCALE GENOMIC DNA]</scope>
    <source>
        <strain evidence="8 9">Maytaro1284</strain>
        <plasmid evidence="8 9">pRA1</plasmid>
    </source>
</reference>
<dbReference type="RefSeq" id="WP_147144184.1">
    <property type="nucleotide sequence ID" value="NZ_AP019564.1"/>
</dbReference>
<dbReference type="InterPro" id="IPR023885">
    <property type="entry name" value="4Fe4S-binding_SPASM_dom"/>
</dbReference>
<accession>A0A510G923</accession>
<dbReference type="SUPFAM" id="SSF102114">
    <property type="entry name" value="Radical SAM enzymes"/>
    <property type="match status" value="1"/>
</dbReference>
<protein>
    <recommendedName>
        <fullName evidence="7">Radical SAM core domain-containing protein</fullName>
    </recommendedName>
</protein>
<dbReference type="Pfam" id="PF04055">
    <property type="entry name" value="Radical_SAM"/>
    <property type="match status" value="1"/>
</dbReference>
<comment type="cofactor">
    <cofactor evidence="1">
        <name>[4Fe-4S] cluster</name>
        <dbReference type="ChEBI" id="CHEBI:49883"/>
    </cofactor>
</comment>
<dbReference type="PANTHER" id="PTHR45947:SF13">
    <property type="entry name" value="TRANSFERASE"/>
    <property type="match status" value="1"/>
</dbReference>
<organism evidence="8 9">
    <name type="scientific">Rickettsia asiatica</name>
    <dbReference type="NCBI Taxonomy" id="238800"/>
    <lineage>
        <taxon>Bacteria</taxon>
        <taxon>Pseudomonadati</taxon>
        <taxon>Pseudomonadota</taxon>
        <taxon>Alphaproteobacteria</taxon>
        <taxon>Rickettsiales</taxon>
        <taxon>Rickettsiaceae</taxon>
        <taxon>Rickettsieae</taxon>
        <taxon>Rickettsia</taxon>
        <taxon>spotted fever group</taxon>
    </lineage>
</organism>
<dbReference type="SFLD" id="SFLDG01067">
    <property type="entry name" value="SPASM/twitch_domain_containing"/>
    <property type="match status" value="1"/>
</dbReference>
<evidence type="ECO:0000256" key="4">
    <source>
        <dbReference type="ARBA" id="ARBA00022723"/>
    </source>
</evidence>
<dbReference type="GO" id="GO:0051536">
    <property type="term" value="F:iron-sulfur cluster binding"/>
    <property type="evidence" value="ECO:0007669"/>
    <property type="project" value="UniProtKB-KW"/>
</dbReference>
<evidence type="ECO:0000256" key="3">
    <source>
        <dbReference type="ARBA" id="ARBA00022691"/>
    </source>
</evidence>
<dbReference type="SFLD" id="SFLDS00029">
    <property type="entry name" value="Radical_SAM"/>
    <property type="match status" value="1"/>
</dbReference>
<evidence type="ECO:0000313" key="9">
    <source>
        <dbReference type="Proteomes" id="UP000321183"/>
    </source>
</evidence>
<gene>
    <name evidence="8" type="ORF">RAS_p080</name>
</gene>
<evidence type="ECO:0000256" key="2">
    <source>
        <dbReference type="ARBA" id="ARBA00022485"/>
    </source>
</evidence>
<dbReference type="Pfam" id="PF13186">
    <property type="entry name" value="SPASM"/>
    <property type="match status" value="1"/>
</dbReference>
<keyword evidence="2" id="KW-0004">4Fe-4S</keyword>
<keyword evidence="6" id="KW-0411">Iron-sulfur</keyword>
<dbReference type="Gene3D" id="3.20.20.70">
    <property type="entry name" value="Aldolase class I"/>
    <property type="match status" value="1"/>
</dbReference>
<evidence type="ECO:0000259" key="7">
    <source>
        <dbReference type="PROSITE" id="PS51918"/>
    </source>
</evidence>
<evidence type="ECO:0000256" key="6">
    <source>
        <dbReference type="ARBA" id="ARBA00023014"/>
    </source>
</evidence>
<dbReference type="InterPro" id="IPR034391">
    <property type="entry name" value="AdoMet-like_SPASM_containing"/>
</dbReference>
<dbReference type="SFLD" id="SFLDG01387">
    <property type="entry name" value="BtrN-like_SPASM_domain_contain"/>
    <property type="match status" value="1"/>
</dbReference>
<dbReference type="InterPro" id="IPR028098">
    <property type="entry name" value="Glyco_trans_4-like_N"/>
</dbReference>
<keyword evidence="4" id="KW-0479">Metal-binding</keyword>
<dbReference type="GO" id="GO:0046872">
    <property type="term" value="F:metal ion binding"/>
    <property type="evidence" value="ECO:0007669"/>
    <property type="project" value="UniProtKB-KW"/>
</dbReference>
<sequence>MKILTVIHGYPPYYSAGSEVYSQTLARKLSDNHEIQVFARHENSFLPSFHYSTVLDYGDPRILLHLINIPITKYRYKFINEEVNIRFEKIIDNFKPDLIHFGHLNHLSISLPEIATKRGIPTVYTLHDFWLMCPRGRFVQRNSEELLKLCDGQEDKKCATECYKGYFTGDEGLLNAEIAYWQQWVSTRMKQTKKIVEYVDHFIAPSKFLMNKFVKEFNIPHTKISYLDYGFDLNRLKDRNRIPEEDFIFGYIGTHTPEKGIDLLLKAFSSLSANAKLRIWGALSQETAGLKAIANHFPQKVKDKIEWMGNYENENIVTEVFNKVDAIVIPSIWGENSPLVIHEAEQLRIPVITADYGGMAEYVQDGINGLLFKHRDIESLSEKMENLNIDKNLYTKLTKKGYLYSNDGNVPSISEHTIELEKIYFNIIANKKKSVSTKPGPWRITFDTNPDYCNYACIMCECFSPYSKVKENKKAEGIKPKIMPIATIRKVIQEAAGTPLREIIPSTMGEPLMYKHFNEIINICHEYGLKLNLTTNGSFPAKGAQKWAELLVPILSDIKISWNGASKEVNEKIMIGSKWEAVTKNLKIFLDVRDEYFSKTKQWCSVTLQLTFLESNLLELYDIVKIAIGLGVDRVKGHHLWAHFEEIKNLSMRRDEASVQRWNIEVKRLYELRDAMLLPNGKKIILENFTILAKEGVEDLAPGGPCPFLGKEAWVNPEGNFSPCCAPDELRKTLGNFGNVNEIKLEDIWQSNQYKDLQQNYFNHELCKTCNMRKPLVS</sequence>
<dbReference type="InterPro" id="IPR050194">
    <property type="entry name" value="Glycosyltransferase_grp1"/>
</dbReference>
<evidence type="ECO:0000256" key="1">
    <source>
        <dbReference type="ARBA" id="ARBA00001966"/>
    </source>
</evidence>
<dbReference type="CDD" id="cd01335">
    <property type="entry name" value="Radical_SAM"/>
    <property type="match status" value="1"/>
</dbReference>
<dbReference type="Proteomes" id="UP000321183">
    <property type="component" value="Plasmid pRA1"/>
</dbReference>
<dbReference type="PANTHER" id="PTHR45947">
    <property type="entry name" value="SULFOQUINOVOSYL TRANSFERASE SQD2"/>
    <property type="match status" value="1"/>
</dbReference>
<dbReference type="GO" id="GO:0016757">
    <property type="term" value="F:glycosyltransferase activity"/>
    <property type="evidence" value="ECO:0007669"/>
    <property type="project" value="InterPro"/>
</dbReference>
<dbReference type="KEGG" id="ras:RAS_p080"/>
<dbReference type="Pfam" id="PF00534">
    <property type="entry name" value="Glycos_transf_1"/>
    <property type="match status" value="1"/>
</dbReference>
<dbReference type="InterPro" id="IPR007197">
    <property type="entry name" value="rSAM"/>
</dbReference>
<geneLocation type="plasmid" evidence="8 9">
    <name>pRA1</name>
</geneLocation>
<keyword evidence="9" id="KW-1185">Reference proteome</keyword>
<dbReference type="InterPro" id="IPR013785">
    <property type="entry name" value="Aldolase_TIM"/>
</dbReference>
<dbReference type="AlphaFoldDB" id="A0A510G923"/>
<evidence type="ECO:0000313" key="8">
    <source>
        <dbReference type="EMBL" id="BBJ32412.1"/>
    </source>
</evidence>
<proteinExistence type="predicted"/>
<dbReference type="Gene3D" id="3.40.50.2000">
    <property type="entry name" value="Glycogen Phosphorylase B"/>
    <property type="match status" value="2"/>
</dbReference>
<feature type="domain" description="Radical SAM core" evidence="7">
    <location>
        <begin position="438"/>
        <end position="675"/>
    </location>
</feature>
<dbReference type="EMBL" id="AP019564">
    <property type="protein sequence ID" value="BBJ32412.1"/>
    <property type="molecule type" value="Genomic_DNA"/>
</dbReference>